<proteinExistence type="predicted"/>
<dbReference type="AlphaFoldDB" id="A0A7W6IMM2"/>
<dbReference type="Proteomes" id="UP000547011">
    <property type="component" value="Unassembled WGS sequence"/>
</dbReference>
<comment type="caution">
    <text evidence="1">The sequence shown here is derived from an EMBL/GenBank/DDBJ whole genome shotgun (WGS) entry which is preliminary data.</text>
</comment>
<name>A0A7W6IMM2_9HYPH</name>
<evidence type="ECO:0000313" key="2">
    <source>
        <dbReference type="Proteomes" id="UP000547011"/>
    </source>
</evidence>
<reference evidence="1 2" key="1">
    <citation type="submission" date="2020-08" db="EMBL/GenBank/DDBJ databases">
        <title>Genomic Encyclopedia of Type Strains, Phase IV (KMG-IV): sequencing the most valuable type-strain genomes for metagenomic binning, comparative biology and taxonomic classification.</title>
        <authorList>
            <person name="Goeker M."/>
        </authorList>
    </citation>
    <scope>NUCLEOTIDE SEQUENCE [LARGE SCALE GENOMIC DNA]</scope>
    <source>
        <strain evidence="1 2">DSM 23447</strain>
    </source>
</reference>
<organism evidence="1 2">
    <name type="scientific">Devosia subaequoris</name>
    <dbReference type="NCBI Taxonomy" id="395930"/>
    <lineage>
        <taxon>Bacteria</taxon>
        <taxon>Pseudomonadati</taxon>
        <taxon>Pseudomonadota</taxon>
        <taxon>Alphaproteobacteria</taxon>
        <taxon>Hyphomicrobiales</taxon>
        <taxon>Devosiaceae</taxon>
        <taxon>Devosia</taxon>
    </lineage>
</organism>
<protein>
    <submittedName>
        <fullName evidence="1">Uncharacterized protein</fullName>
    </submittedName>
</protein>
<accession>A0A7W6IMM2</accession>
<evidence type="ECO:0000313" key="1">
    <source>
        <dbReference type="EMBL" id="MBB4051730.1"/>
    </source>
</evidence>
<sequence>MTVFLIGVFGRGLKLLDSLEQLSRWVGEDLDQLGGGRRTGHRKCATRWRNCVSCVP</sequence>
<gene>
    <name evidence="1" type="ORF">GGR20_001366</name>
</gene>
<keyword evidence="2" id="KW-1185">Reference proteome</keyword>
<dbReference type="EMBL" id="JACIEW010000002">
    <property type="protein sequence ID" value="MBB4051730.1"/>
    <property type="molecule type" value="Genomic_DNA"/>
</dbReference>